<keyword evidence="4" id="KW-0862">Zinc</keyword>
<dbReference type="PROSITE" id="PS50089">
    <property type="entry name" value="ZF_RING_2"/>
    <property type="match status" value="1"/>
</dbReference>
<evidence type="ECO:0000256" key="1">
    <source>
        <dbReference type="ARBA" id="ARBA00022588"/>
    </source>
</evidence>
<keyword evidence="11" id="KW-1185">Reference proteome</keyword>
<dbReference type="Gene3D" id="2.60.120.920">
    <property type="match status" value="1"/>
</dbReference>
<dbReference type="CDD" id="cd16040">
    <property type="entry name" value="SPRY_PRY_SNTX"/>
    <property type="match status" value="1"/>
</dbReference>
<dbReference type="SMART" id="SM00184">
    <property type="entry name" value="RING"/>
    <property type="match status" value="1"/>
</dbReference>
<keyword evidence="5" id="KW-0391">Immunity</keyword>
<evidence type="ECO:0000256" key="6">
    <source>
        <dbReference type="PROSITE-ProRule" id="PRU00024"/>
    </source>
</evidence>
<dbReference type="Gene3D" id="3.30.160.60">
    <property type="entry name" value="Classic Zinc Finger"/>
    <property type="match status" value="1"/>
</dbReference>
<feature type="coiled-coil region" evidence="7">
    <location>
        <begin position="235"/>
        <end position="262"/>
    </location>
</feature>
<evidence type="ECO:0000313" key="10">
    <source>
        <dbReference type="Ensembl" id="ENSSTUP00000003758.1"/>
    </source>
</evidence>
<dbReference type="SMART" id="SM00336">
    <property type="entry name" value="BBOX"/>
    <property type="match status" value="1"/>
</dbReference>
<evidence type="ECO:0008006" key="12">
    <source>
        <dbReference type="Google" id="ProtNLM"/>
    </source>
</evidence>
<organism evidence="10 11">
    <name type="scientific">Salmo trutta</name>
    <name type="common">Brown trout</name>
    <dbReference type="NCBI Taxonomy" id="8032"/>
    <lineage>
        <taxon>Eukaryota</taxon>
        <taxon>Metazoa</taxon>
        <taxon>Chordata</taxon>
        <taxon>Craniata</taxon>
        <taxon>Vertebrata</taxon>
        <taxon>Euteleostomi</taxon>
        <taxon>Actinopterygii</taxon>
        <taxon>Neopterygii</taxon>
        <taxon>Teleostei</taxon>
        <taxon>Protacanthopterygii</taxon>
        <taxon>Salmoniformes</taxon>
        <taxon>Salmonidae</taxon>
        <taxon>Salmoninae</taxon>
        <taxon>Salmo</taxon>
    </lineage>
</organism>
<dbReference type="SMART" id="SM00589">
    <property type="entry name" value="PRY"/>
    <property type="match status" value="1"/>
</dbReference>
<dbReference type="Pfam" id="PF00622">
    <property type="entry name" value="SPRY"/>
    <property type="match status" value="1"/>
</dbReference>
<dbReference type="InterPro" id="IPR013083">
    <property type="entry name" value="Znf_RING/FYVE/PHD"/>
</dbReference>
<dbReference type="InterPro" id="IPR017907">
    <property type="entry name" value="Znf_RING_CS"/>
</dbReference>
<accession>A0A673W496</accession>
<evidence type="ECO:0000256" key="4">
    <source>
        <dbReference type="ARBA" id="ARBA00022833"/>
    </source>
</evidence>
<evidence type="ECO:0000259" key="9">
    <source>
        <dbReference type="PROSITE" id="PS50119"/>
    </source>
</evidence>
<dbReference type="PROSITE" id="PS00518">
    <property type="entry name" value="ZF_RING_1"/>
    <property type="match status" value="1"/>
</dbReference>
<evidence type="ECO:0000313" key="11">
    <source>
        <dbReference type="Proteomes" id="UP000472277"/>
    </source>
</evidence>
<sequence>MATARDSISCSICLDLLKDPVTTSCEHSYCMGCIDGIWDQDDHKGFYSCPLCMEIFSLGEPENRTPTCSYAEPGDVECDFCSGRKLKAVKSCLVCLASYCETHLKPHYESPTFKKHHLVPATTQLQEKICSHHDKLLEVYCRSDQQFICYQCLLDEHKGHETVSVAAEKIAKQRELGKKYQQRIHGIKKEKNNVRKTMKCAMKNSESIFTSMICSIEKKHSEVKKLIIARERAKGIHVEERLAVLEQEVAELRRRDTELEETEDHIHFLQTVQSLCVTPESEALPSVVDRHVSFEDVKKSASGLKERLEDVLEKEMAKISGNVHLTLDPNTAHNQLYLSVGNRNVKWDQCQLLEYPDHPHRFTFYPQVLCREGLSEACYWEVNWDGDGTVCIAISYKGISRKDRGSFSTFYYNDGQTDIPVPCSSRVGVYLDHKEGTLSFYGVSDTMTLLHRVQTTFTQPLYPGFGCIICK</sequence>
<dbReference type="PROSITE" id="PS50119">
    <property type="entry name" value="ZF_BBOX"/>
    <property type="match status" value="1"/>
</dbReference>
<dbReference type="InterPro" id="IPR013320">
    <property type="entry name" value="ConA-like_dom_sf"/>
</dbReference>
<keyword evidence="1" id="KW-0399">Innate immunity</keyword>
<dbReference type="Pfam" id="PF25600">
    <property type="entry name" value="TRIM_CC"/>
    <property type="match status" value="1"/>
</dbReference>
<dbReference type="SUPFAM" id="SSF49899">
    <property type="entry name" value="Concanavalin A-like lectins/glucanases"/>
    <property type="match status" value="1"/>
</dbReference>
<dbReference type="Gene3D" id="3.30.40.10">
    <property type="entry name" value="Zinc/RING finger domain, C3HC4 (zinc finger)"/>
    <property type="match status" value="1"/>
</dbReference>
<evidence type="ECO:0000256" key="3">
    <source>
        <dbReference type="ARBA" id="ARBA00022771"/>
    </source>
</evidence>
<dbReference type="Pfam" id="PF13765">
    <property type="entry name" value="PRY"/>
    <property type="match status" value="1"/>
</dbReference>
<dbReference type="InParanoid" id="A0A673W496"/>
<proteinExistence type="predicted"/>
<dbReference type="Proteomes" id="UP000472277">
    <property type="component" value="Chromosome 14"/>
</dbReference>
<dbReference type="CDD" id="cd19769">
    <property type="entry name" value="Bbox2_TRIM16-like"/>
    <property type="match status" value="1"/>
</dbReference>
<evidence type="ECO:0000256" key="7">
    <source>
        <dbReference type="SAM" id="Coils"/>
    </source>
</evidence>
<name>A0A673W496_SALTR</name>
<dbReference type="Ensembl" id="ENSSTUT00000003986.1">
    <property type="protein sequence ID" value="ENSSTUP00000003758.1"/>
    <property type="gene ID" value="ENSSTUG00000001852.1"/>
</dbReference>
<keyword evidence="3 6" id="KW-0863">Zinc-finger</keyword>
<dbReference type="InterPro" id="IPR043136">
    <property type="entry name" value="B30.2/SPRY_sf"/>
</dbReference>
<dbReference type="OMA" id="PLCMEIF"/>
<evidence type="ECO:0000256" key="5">
    <source>
        <dbReference type="ARBA" id="ARBA00022859"/>
    </source>
</evidence>
<reference evidence="10" key="1">
    <citation type="submission" date="2025-08" db="UniProtKB">
        <authorList>
            <consortium name="Ensembl"/>
        </authorList>
    </citation>
    <scope>IDENTIFICATION</scope>
</reference>
<dbReference type="Gene3D" id="4.10.830.40">
    <property type="match status" value="1"/>
</dbReference>
<dbReference type="InterPro" id="IPR006574">
    <property type="entry name" value="PRY"/>
</dbReference>
<feature type="domain" description="B box-type" evidence="9">
    <location>
        <begin position="125"/>
        <end position="165"/>
    </location>
</feature>
<dbReference type="Pfam" id="PF15227">
    <property type="entry name" value="zf-C3HC4_4"/>
    <property type="match status" value="1"/>
</dbReference>
<dbReference type="Pfam" id="PF00643">
    <property type="entry name" value="zf-B_box"/>
    <property type="match status" value="1"/>
</dbReference>
<dbReference type="PANTHER" id="PTHR25465:SF5">
    <property type="entry name" value="E3 UBIQUITIN_ISG15 LIGASE TRIM25-RELATED"/>
    <property type="match status" value="1"/>
</dbReference>
<evidence type="ECO:0000259" key="8">
    <source>
        <dbReference type="PROSITE" id="PS50089"/>
    </source>
</evidence>
<dbReference type="GeneTree" id="ENSGT01150000286899"/>
<evidence type="ECO:0000256" key="2">
    <source>
        <dbReference type="ARBA" id="ARBA00022723"/>
    </source>
</evidence>
<dbReference type="PANTHER" id="PTHR25465">
    <property type="entry name" value="B-BOX DOMAIN CONTAINING"/>
    <property type="match status" value="1"/>
</dbReference>
<dbReference type="InterPro" id="IPR058030">
    <property type="entry name" value="TRIM8/14/16/25/29/45/65_CC"/>
</dbReference>
<dbReference type="SUPFAM" id="SSF57845">
    <property type="entry name" value="B-box zinc-binding domain"/>
    <property type="match status" value="1"/>
</dbReference>
<feature type="domain" description="RING-type" evidence="8">
    <location>
        <begin position="10"/>
        <end position="52"/>
    </location>
</feature>
<reference evidence="10" key="2">
    <citation type="submission" date="2025-09" db="UniProtKB">
        <authorList>
            <consortium name="Ensembl"/>
        </authorList>
    </citation>
    <scope>IDENTIFICATION</scope>
</reference>
<dbReference type="InterPro" id="IPR001841">
    <property type="entry name" value="Znf_RING"/>
</dbReference>
<dbReference type="InterPro" id="IPR003877">
    <property type="entry name" value="SPRY_dom"/>
</dbReference>
<dbReference type="GO" id="GO:0008270">
    <property type="term" value="F:zinc ion binding"/>
    <property type="evidence" value="ECO:0007669"/>
    <property type="project" value="UniProtKB-KW"/>
</dbReference>
<protein>
    <recommendedName>
        <fullName evidence="12">Tripartite motif-containing protein 16-like</fullName>
    </recommendedName>
</protein>
<dbReference type="AlphaFoldDB" id="A0A673W496"/>
<keyword evidence="2" id="KW-0479">Metal-binding</keyword>
<dbReference type="GO" id="GO:0045087">
    <property type="term" value="P:innate immune response"/>
    <property type="evidence" value="ECO:0007669"/>
    <property type="project" value="UniProtKB-KW"/>
</dbReference>
<dbReference type="InterPro" id="IPR051051">
    <property type="entry name" value="E3_ubiq-ligase_TRIM/RNF"/>
</dbReference>
<dbReference type="SUPFAM" id="SSF57850">
    <property type="entry name" value="RING/U-box"/>
    <property type="match status" value="1"/>
</dbReference>
<dbReference type="InterPro" id="IPR000315">
    <property type="entry name" value="Znf_B-box"/>
</dbReference>
<keyword evidence="7" id="KW-0175">Coiled coil</keyword>